<dbReference type="EMBL" id="QJKJ01001440">
    <property type="protein sequence ID" value="RDY07580.1"/>
    <property type="molecule type" value="Genomic_DNA"/>
</dbReference>
<proteinExistence type="predicted"/>
<evidence type="ECO:0000313" key="2">
    <source>
        <dbReference type="Proteomes" id="UP000257109"/>
    </source>
</evidence>
<dbReference type="STRING" id="157652.A0A371HXQ8"/>
<reference evidence="1" key="1">
    <citation type="submission" date="2018-05" db="EMBL/GenBank/DDBJ databases">
        <title>Draft genome of Mucuna pruriens seed.</title>
        <authorList>
            <person name="Nnadi N.E."/>
            <person name="Vos R."/>
            <person name="Hasami M.H."/>
            <person name="Devisetty U.K."/>
            <person name="Aguiy J.C."/>
        </authorList>
    </citation>
    <scope>NUCLEOTIDE SEQUENCE [LARGE SCALE GENOMIC DNA]</scope>
    <source>
        <strain evidence="1">JCA_2017</strain>
    </source>
</reference>
<evidence type="ECO:0008006" key="3">
    <source>
        <dbReference type="Google" id="ProtNLM"/>
    </source>
</evidence>
<sequence length="203" mass="23023">MNRVPYASIVGILMYAIMCTRSDIVHVVGTVSRFLSNPGREHWNAVKWILRYLHGTSDLRLCFGDDEPTLVGYSNSDMVGEVDSKKSTLSYLIKFAQGVVAWQFKLQKCVALFIIKAEFIEFGFVKDKYLLLCDSQSAIHLGKNSTFYSRSKHIDIRDALDVKLLELTKIHTNDNDVDMMTKAIPRGKFEVCCEIARLTITST</sequence>
<keyword evidence="2" id="KW-1185">Reference proteome</keyword>
<dbReference type="CDD" id="cd09272">
    <property type="entry name" value="RNase_HI_RT_Ty1"/>
    <property type="match status" value="1"/>
</dbReference>
<organism evidence="1 2">
    <name type="scientific">Mucuna pruriens</name>
    <name type="common">Velvet bean</name>
    <name type="synonym">Dolichos pruriens</name>
    <dbReference type="NCBI Taxonomy" id="157652"/>
    <lineage>
        <taxon>Eukaryota</taxon>
        <taxon>Viridiplantae</taxon>
        <taxon>Streptophyta</taxon>
        <taxon>Embryophyta</taxon>
        <taxon>Tracheophyta</taxon>
        <taxon>Spermatophyta</taxon>
        <taxon>Magnoliopsida</taxon>
        <taxon>eudicotyledons</taxon>
        <taxon>Gunneridae</taxon>
        <taxon>Pentapetalae</taxon>
        <taxon>rosids</taxon>
        <taxon>fabids</taxon>
        <taxon>Fabales</taxon>
        <taxon>Fabaceae</taxon>
        <taxon>Papilionoideae</taxon>
        <taxon>50 kb inversion clade</taxon>
        <taxon>NPAAA clade</taxon>
        <taxon>indigoferoid/millettioid clade</taxon>
        <taxon>Phaseoleae</taxon>
        <taxon>Mucuna</taxon>
    </lineage>
</organism>
<dbReference type="AlphaFoldDB" id="A0A371HXQ8"/>
<protein>
    <recommendedName>
        <fullName evidence="3">Retrovirus-related Pol polyprotein from transposon TNT 1-94</fullName>
    </recommendedName>
</protein>
<evidence type="ECO:0000313" key="1">
    <source>
        <dbReference type="EMBL" id="RDY07580.1"/>
    </source>
</evidence>
<dbReference type="PANTHER" id="PTHR11439:SF467">
    <property type="entry name" value="INTEGRASE CATALYTIC DOMAIN-CONTAINING PROTEIN"/>
    <property type="match status" value="1"/>
</dbReference>
<feature type="non-terminal residue" evidence="1">
    <location>
        <position position="1"/>
    </location>
</feature>
<dbReference type="OrthoDB" id="1727749at2759"/>
<dbReference type="Proteomes" id="UP000257109">
    <property type="component" value="Unassembled WGS sequence"/>
</dbReference>
<accession>A0A371HXQ8</accession>
<gene>
    <name evidence="1" type="ORF">CR513_08285</name>
</gene>
<dbReference type="PANTHER" id="PTHR11439">
    <property type="entry name" value="GAG-POL-RELATED RETROTRANSPOSON"/>
    <property type="match status" value="1"/>
</dbReference>
<comment type="caution">
    <text evidence="1">The sequence shown here is derived from an EMBL/GenBank/DDBJ whole genome shotgun (WGS) entry which is preliminary data.</text>
</comment>
<name>A0A371HXQ8_MUCPR</name>